<reference evidence="4" key="1">
    <citation type="submission" date="2016-10" db="EMBL/GenBank/DDBJ databases">
        <authorList>
            <person name="Varghese N."/>
            <person name="Submissions S."/>
        </authorList>
    </citation>
    <scope>NUCLEOTIDE SEQUENCE [LARGE SCALE GENOMIC DNA]</scope>
    <source>
        <strain evidence="4">Gh-105</strain>
    </source>
</reference>
<dbReference type="InterPro" id="IPR021708">
    <property type="entry name" value="DUF3291"/>
</dbReference>
<gene>
    <name evidence="3" type="ORF">SAMN05192565_10410</name>
</gene>
<dbReference type="Proteomes" id="UP000199229">
    <property type="component" value="Unassembled WGS sequence"/>
</dbReference>
<dbReference type="Pfam" id="PF11695">
    <property type="entry name" value="DUF3291"/>
    <property type="match status" value="1"/>
</dbReference>
<dbReference type="AlphaFoldDB" id="A0A1I2S3K3"/>
<evidence type="ECO:0000313" key="4">
    <source>
        <dbReference type="Proteomes" id="UP000199229"/>
    </source>
</evidence>
<dbReference type="OrthoDB" id="1550774at2"/>
<evidence type="ECO:0000259" key="2">
    <source>
        <dbReference type="Pfam" id="PF11695"/>
    </source>
</evidence>
<dbReference type="RefSeq" id="WP_091969391.1">
    <property type="nucleotide sequence ID" value="NZ_FOPM01000004.1"/>
</dbReference>
<dbReference type="InterPro" id="IPR011008">
    <property type="entry name" value="Dimeric_a/b-barrel"/>
</dbReference>
<proteinExistence type="predicted"/>
<accession>A0A1I2S3K3</accession>
<dbReference type="STRING" id="582675.SAMN05192565_10410"/>
<protein>
    <recommendedName>
        <fullName evidence="2">DUF3291 domain-containing protein</fullName>
    </recommendedName>
</protein>
<dbReference type="EMBL" id="FOPM01000004">
    <property type="protein sequence ID" value="SFG47454.1"/>
    <property type="molecule type" value="Genomic_DNA"/>
</dbReference>
<evidence type="ECO:0000313" key="3">
    <source>
        <dbReference type="EMBL" id="SFG47454.1"/>
    </source>
</evidence>
<name>A0A1I2S3K3_9HYPH</name>
<feature type="compositionally biased region" description="Basic and acidic residues" evidence="1">
    <location>
        <begin position="109"/>
        <end position="124"/>
    </location>
</feature>
<keyword evidence="4" id="KW-1185">Reference proteome</keyword>
<dbReference type="SUPFAM" id="SSF54909">
    <property type="entry name" value="Dimeric alpha+beta barrel"/>
    <property type="match status" value="1"/>
</dbReference>
<organism evidence="3 4">
    <name type="scientific">Methylobacterium gossipiicola</name>
    <dbReference type="NCBI Taxonomy" id="582675"/>
    <lineage>
        <taxon>Bacteria</taxon>
        <taxon>Pseudomonadati</taxon>
        <taxon>Pseudomonadota</taxon>
        <taxon>Alphaproteobacteria</taxon>
        <taxon>Hyphomicrobiales</taxon>
        <taxon>Methylobacteriaceae</taxon>
        <taxon>Methylobacterium</taxon>
    </lineage>
</organism>
<sequence>MTFISVTRLRLRSIRHLPGFAWFAVRSRNQASGAAGFRGGAVLADRRWTFWTVTAWDNRDSMRDYMTTGPHRSVMPRLAAWCDEASIVHWDQAHAELPTWAEADRRMRTEGRPSKVHRPGEHHAALSFPPPRETGAAPIMPAGRAKA</sequence>
<evidence type="ECO:0000256" key="1">
    <source>
        <dbReference type="SAM" id="MobiDB-lite"/>
    </source>
</evidence>
<feature type="region of interest" description="Disordered" evidence="1">
    <location>
        <begin position="109"/>
        <end position="147"/>
    </location>
</feature>
<feature type="domain" description="DUF3291" evidence="2">
    <location>
        <begin position="16"/>
        <end position="108"/>
    </location>
</feature>